<dbReference type="OMA" id="QSIKHPA"/>
<comment type="subcellular location">
    <subcellularLocation>
        <location evidence="1">Cytoplasm</location>
    </subcellularLocation>
</comment>
<dbReference type="CDD" id="cd00200">
    <property type="entry name" value="WD40"/>
    <property type="match status" value="1"/>
</dbReference>
<dbReference type="PROSITE" id="PS50082">
    <property type="entry name" value="WD_REPEATS_2"/>
    <property type="match status" value="5"/>
</dbReference>
<dbReference type="InterPro" id="IPR036322">
    <property type="entry name" value="WD40_repeat_dom_sf"/>
</dbReference>
<dbReference type="STRING" id="988480.A0A075AV97"/>
<dbReference type="InterPro" id="IPR001680">
    <property type="entry name" value="WD40_rpt"/>
</dbReference>
<dbReference type="Gene3D" id="3.10.20.870">
    <property type="entry name" value="PFU (PLAA family ubiquitin binding), C-terminal domain"/>
    <property type="match status" value="1"/>
</dbReference>
<dbReference type="InterPro" id="IPR015155">
    <property type="entry name" value="PFU"/>
</dbReference>
<dbReference type="AlphaFoldDB" id="A0A075AV97"/>
<dbReference type="InterPro" id="IPR011989">
    <property type="entry name" value="ARM-like"/>
</dbReference>
<evidence type="ECO:0000256" key="1">
    <source>
        <dbReference type="ARBA" id="ARBA00004496"/>
    </source>
</evidence>
<dbReference type="PROSITE" id="PS51394">
    <property type="entry name" value="PFU"/>
    <property type="match status" value="1"/>
</dbReference>
<keyword evidence="3 5" id="KW-0853">WD repeat</keyword>
<dbReference type="InterPro" id="IPR013535">
    <property type="entry name" value="PUL_dom"/>
</dbReference>
<dbReference type="OrthoDB" id="10265988at2759"/>
<sequence length="704" mass="78729">MQNYKLSCELHGHSQDIKAISAVKDVILTASRDKSVISWDIRNKQPYKCFKGHSNYVNSLAVVNHADFGDLILSGGSDKIVYGYSVEGMEEEPIITLVGHESNVCSIDVSINGLIVTGSWDKTAKVWKDFVCVATLKGHEQAVWAVKFYKSDIITASADKTIKIWRDGNCVRTMTGHKDCVRGLAIDHNGNLISCGNDGLILVWDISSGEVLRELSGHNSFIYSIAVCEGGELVSVGEDRSIKIWSDYECVQSIAYPALSIWCVYPLENGDFIVGGSDCIARVFTKSIERIGDEELIKGFDEKVSNTQLPSNMIGDVNKEKLQGKEGLAEGGNKIGQVKMIKNGNNVEAYQWDGNDWIKVGDVVDAVGSNRKQLFNGKEYDYVFDVDIADGVVLKLPFNANENPYMAAQKFIEDNDLSQSYLDQVADFIIKNTNGISFDSQNYSNDPLTGGSRYIPGPPNSYNSTTTVKKQFSASKQLNFFESANLDGIKKKIQQFNSEFLHLTTNEENQLSEIYEMIEKKNASEFNQFELIYKFLALDPSKIFPIIDLLRLLAYYNANIPTEIYEDVFDIANSSDINRMLSLRLIVNSFKGDLWTNFLPHAKKIICFSQSTSNNNLNQAISFTLLNYSINGSVIHAPMLLDILKFIINTFQVNEDLFVNCLQSLGTLIDRRMVDRTVLNDINLSRISTTSKIQELISEIKLLS</sequence>
<dbReference type="GO" id="GO:0036435">
    <property type="term" value="F:K48-linked polyubiquitin modification-dependent protein binding"/>
    <property type="evidence" value="ECO:0007669"/>
    <property type="project" value="EnsemblFungi"/>
</dbReference>
<evidence type="ECO:0000259" key="6">
    <source>
        <dbReference type="PROSITE" id="PS51394"/>
    </source>
</evidence>
<dbReference type="Gene3D" id="1.25.10.10">
    <property type="entry name" value="Leucine-rich Repeat Variant"/>
    <property type="match status" value="1"/>
</dbReference>
<dbReference type="PANTHER" id="PTHR19849">
    <property type="entry name" value="PHOSPHOLIPASE A-2-ACTIVATING PROTEIN"/>
    <property type="match status" value="1"/>
</dbReference>
<dbReference type="Pfam" id="PF08324">
    <property type="entry name" value="PUL"/>
    <property type="match status" value="1"/>
</dbReference>
<feature type="domain" description="PFU" evidence="6">
    <location>
        <begin position="349"/>
        <end position="443"/>
    </location>
</feature>
<dbReference type="InterPro" id="IPR020472">
    <property type="entry name" value="WD40_PAC1"/>
</dbReference>
<dbReference type="Proteomes" id="UP000030755">
    <property type="component" value="Unassembled WGS sequence"/>
</dbReference>
<dbReference type="SUPFAM" id="SSF50978">
    <property type="entry name" value="WD40 repeat-like"/>
    <property type="match status" value="1"/>
</dbReference>
<dbReference type="GO" id="GO:0005634">
    <property type="term" value="C:nucleus"/>
    <property type="evidence" value="ECO:0007669"/>
    <property type="project" value="EnsemblFungi"/>
</dbReference>
<dbReference type="EMBL" id="KE561132">
    <property type="protein sequence ID" value="EPZ32607.1"/>
    <property type="molecule type" value="Genomic_DNA"/>
</dbReference>
<feature type="repeat" description="WD" evidence="5">
    <location>
        <begin position="97"/>
        <end position="128"/>
    </location>
</feature>
<dbReference type="PROSITE" id="PS51396">
    <property type="entry name" value="PUL"/>
    <property type="match status" value="1"/>
</dbReference>
<feature type="repeat" description="WD" evidence="5">
    <location>
        <begin position="10"/>
        <end position="49"/>
    </location>
</feature>
<feature type="repeat" description="WD" evidence="5">
    <location>
        <begin position="174"/>
        <end position="214"/>
    </location>
</feature>
<dbReference type="Pfam" id="PF09070">
    <property type="entry name" value="PFU"/>
    <property type="match status" value="1"/>
</dbReference>
<keyword evidence="2" id="KW-0963">Cytoplasm</keyword>
<proteinExistence type="predicted"/>
<evidence type="ECO:0000256" key="3">
    <source>
        <dbReference type="ARBA" id="ARBA00022574"/>
    </source>
</evidence>
<dbReference type="GO" id="GO:0032473">
    <property type="term" value="C:cytoplasmic side of mitochondrial outer membrane"/>
    <property type="evidence" value="ECO:0007669"/>
    <property type="project" value="EnsemblFungi"/>
</dbReference>
<gene>
    <name evidence="8" type="ORF">O9G_004559</name>
</gene>
<dbReference type="GO" id="GO:0010992">
    <property type="term" value="P:ubiquitin recycling"/>
    <property type="evidence" value="ECO:0007669"/>
    <property type="project" value="EnsemblFungi"/>
</dbReference>
<dbReference type="GO" id="GO:0140036">
    <property type="term" value="F:ubiquitin-modified protein reader activity"/>
    <property type="evidence" value="ECO:0007669"/>
    <property type="project" value="EnsemblFungi"/>
</dbReference>
<evidence type="ECO:0000313" key="9">
    <source>
        <dbReference type="Proteomes" id="UP000030755"/>
    </source>
</evidence>
<dbReference type="Gene3D" id="2.130.10.10">
    <property type="entry name" value="YVTN repeat-like/Quinoprotein amine dehydrogenase"/>
    <property type="match status" value="1"/>
</dbReference>
<keyword evidence="4" id="KW-0677">Repeat</keyword>
<accession>A0A075AV97</accession>
<dbReference type="Pfam" id="PF00400">
    <property type="entry name" value="WD40"/>
    <property type="match status" value="6"/>
</dbReference>
<dbReference type="InterPro" id="IPR015943">
    <property type="entry name" value="WD40/YVTN_repeat-like_dom_sf"/>
</dbReference>
<reference evidence="8 9" key="1">
    <citation type="journal article" date="2013" name="Curr. Biol.">
        <title>Shared signatures of parasitism and phylogenomics unite Cryptomycota and microsporidia.</title>
        <authorList>
            <person name="James T.Y."/>
            <person name="Pelin A."/>
            <person name="Bonen L."/>
            <person name="Ahrendt S."/>
            <person name="Sain D."/>
            <person name="Corradi N."/>
            <person name="Stajich J.E."/>
        </authorList>
    </citation>
    <scope>NUCLEOTIDE SEQUENCE [LARGE SCALE GENOMIC DNA]</scope>
    <source>
        <strain evidence="8 9">CSF55</strain>
    </source>
</reference>
<feature type="repeat" description="WD" evidence="5">
    <location>
        <begin position="136"/>
        <end position="165"/>
    </location>
</feature>
<dbReference type="GO" id="GO:0043130">
    <property type="term" value="F:ubiquitin binding"/>
    <property type="evidence" value="ECO:0007669"/>
    <property type="project" value="EnsemblFungi"/>
</dbReference>
<dbReference type="PRINTS" id="PR00320">
    <property type="entry name" value="GPROTEINBRPT"/>
</dbReference>
<dbReference type="PANTHER" id="PTHR19849:SF0">
    <property type="entry name" value="PHOSPHOLIPASE A-2-ACTIVATING PROTEIN"/>
    <property type="match status" value="1"/>
</dbReference>
<feature type="repeat" description="WD" evidence="5">
    <location>
        <begin position="215"/>
        <end position="246"/>
    </location>
</feature>
<protein>
    <submittedName>
        <fullName evidence="8">PLAA family ubiquitin binding, PFU domain-containing protein</fullName>
    </submittedName>
</protein>
<dbReference type="SMART" id="SM00320">
    <property type="entry name" value="WD40"/>
    <property type="match status" value="7"/>
</dbReference>
<keyword evidence="9" id="KW-1185">Reference proteome</keyword>
<dbReference type="GO" id="GO:0034517">
    <property type="term" value="P:ribophagy"/>
    <property type="evidence" value="ECO:0007669"/>
    <property type="project" value="EnsemblFungi"/>
</dbReference>
<organism evidence="8 9">
    <name type="scientific">Rozella allomycis (strain CSF55)</name>
    <dbReference type="NCBI Taxonomy" id="988480"/>
    <lineage>
        <taxon>Eukaryota</taxon>
        <taxon>Fungi</taxon>
        <taxon>Fungi incertae sedis</taxon>
        <taxon>Cryptomycota</taxon>
        <taxon>Cryptomycota incertae sedis</taxon>
        <taxon>Rozella</taxon>
    </lineage>
</organism>
<dbReference type="GO" id="GO:0006303">
    <property type="term" value="P:double-strand break repair via nonhomologous end joining"/>
    <property type="evidence" value="ECO:0007669"/>
    <property type="project" value="EnsemblFungi"/>
</dbReference>
<dbReference type="InterPro" id="IPR019775">
    <property type="entry name" value="WD40_repeat_CS"/>
</dbReference>
<dbReference type="PROSITE" id="PS00678">
    <property type="entry name" value="WD_REPEATS_1"/>
    <property type="match status" value="2"/>
</dbReference>
<evidence type="ECO:0000259" key="7">
    <source>
        <dbReference type="PROSITE" id="PS51396"/>
    </source>
</evidence>
<dbReference type="HOGENOM" id="CLU_011791_2_0_1"/>
<dbReference type="InterPro" id="IPR038122">
    <property type="entry name" value="PFU_sf"/>
</dbReference>
<dbReference type="GO" id="GO:0070314">
    <property type="term" value="P:G1 to G0 transition"/>
    <property type="evidence" value="ECO:0007669"/>
    <property type="project" value="EnsemblFungi"/>
</dbReference>
<name>A0A075AV97_ROZAC</name>
<feature type="domain" description="PUL" evidence="7">
    <location>
        <begin position="470"/>
        <end position="704"/>
    </location>
</feature>
<dbReference type="GO" id="GO:0044877">
    <property type="term" value="F:protein-containing complex binding"/>
    <property type="evidence" value="ECO:0007669"/>
    <property type="project" value="EnsemblFungi"/>
</dbReference>
<evidence type="ECO:0000313" key="8">
    <source>
        <dbReference type="EMBL" id="EPZ32607.1"/>
    </source>
</evidence>
<dbReference type="PROSITE" id="PS50294">
    <property type="entry name" value="WD_REPEATS_REGION"/>
    <property type="match status" value="4"/>
</dbReference>
<evidence type="ECO:0000256" key="2">
    <source>
        <dbReference type="ARBA" id="ARBA00022490"/>
    </source>
</evidence>
<evidence type="ECO:0000256" key="4">
    <source>
        <dbReference type="ARBA" id="ARBA00022737"/>
    </source>
</evidence>
<dbReference type="GO" id="GO:0072671">
    <property type="term" value="P:mitochondria-associated ubiquitin-dependent protein catabolic process"/>
    <property type="evidence" value="ECO:0007669"/>
    <property type="project" value="EnsemblFungi"/>
</dbReference>
<evidence type="ECO:0000256" key="5">
    <source>
        <dbReference type="PROSITE-ProRule" id="PRU00221"/>
    </source>
</evidence>